<gene>
    <name evidence="10" type="ORF">J8A68_002386</name>
</gene>
<evidence type="ECO:0000256" key="9">
    <source>
        <dbReference type="ARBA" id="ARBA00023136"/>
    </source>
</evidence>
<evidence type="ECO:0000256" key="5">
    <source>
        <dbReference type="ARBA" id="ARBA00022692"/>
    </source>
</evidence>
<keyword evidence="4" id="KW-0808">Transferase</keyword>
<dbReference type="InterPro" id="IPR022751">
    <property type="entry name" value="Alpha_mannosyltransferase"/>
</dbReference>
<reference evidence="10 11" key="1">
    <citation type="journal article" date="2021" name="DNA Res.">
        <title>Genome analysis of Candida subhashii reveals its hybrid nature and dual mitochondrial genome conformations.</title>
        <authorList>
            <person name="Mixao V."/>
            <person name="Hegedusova E."/>
            <person name="Saus E."/>
            <person name="Pryszcz L.P."/>
            <person name="Cillingova A."/>
            <person name="Nosek J."/>
            <person name="Gabaldon T."/>
        </authorList>
    </citation>
    <scope>NUCLEOTIDE SEQUENCE [LARGE SCALE GENOMIC DNA]</scope>
    <source>
        <strain evidence="10 11">CBS 10753</strain>
    </source>
</reference>
<keyword evidence="7" id="KW-1133">Transmembrane helix</keyword>
<dbReference type="EMBL" id="JAGSYN010000108">
    <property type="protein sequence ID" value="KAG7664062.1"/>
    <property type="molecule type" value="Genomic_DNA"/>
</dbReference>
<proteinExistence type="inferred from homology"/>
<evidence type="ECO:0000256" key="7">
    <source>
        <dbReference type="ARBA" id="ARBA00022989"/>
    </source>
</evidence>
<dbReference type="GeneID" id="73469187"/>
<comment type="caution">
    <text evidence="10">The sequence shown here is derived from an EMBL/GenBank/DDBJ whole genome shotgun (WGS) entry which is preliminary data.</text>
</comment>
<keyword evidence="6" id="KW-0735">Signal-anchor</keyword>
<dbReference type="Proteomes" id="UP000694255">
    <property type="component" value="Unassembled WGS sequence"/>
</dbReference>
<dbReference type="GO" id="GO:0046354">
    <property type="term" value="P:mannan biosynthetic process"/>
    <property type="evidence" value="ECO:0007669"/>
    <property type="project" value="TreeGrafter"/>
</dbReference>
<dbReference type="RefSeq" id="XP_049264294.1">
    <property type="nucleotide sequence ID" value="XM_049406131.1"/>
</dbReference>
<evidence type="ECO:0008006" key="12">
    <source>
        <dbReference type="Google" id="ProtNLM"/>
    </source>
</evidence>
<evidence type="ECO:0000256" key="3">
    <source>
        <dbReference type="ARBA" id="ARBA00009105"/>
    </source>
</evidence>
<dbReference type="GO" id="GO:0000026">
    <property type="term" value="F:alpha-1,2-mannosyltransferase activity"/>
    <property type="evidence" value="ECO:0007669"/>
    <property type="project" value="TreeGrafter"/>
</dbReference>
<dbReference type="AlphaFoldDB" id="A0A8J5QJ80"/>
<keyword evidence="8" id="KW-0333">Golgi apparatus</keyword>
<organism evidence="10 11">
    <name type="scientific">[Candida] subhashii</name>
    <dbReference type="NCBI Taxonomy" id="561895"/>
    <lineage>
        <taxon>Eukaryota</taxon>
        <taxon>Fungi</taxon>
        <taxon>Dikarya</taxon>
        <taxon>Ascomycota</taxon>
        <taxon>Saccharomycotina</taxon>
        <taxon>Pichiomycetes</taxon>
        <taxon>Debaryomycetaceae</taxon>
        <taxon>Spathaspora</taxon>
    </lineage>
</organism>
<protein>
    <recommendedName>
        <fullName evidence="12">Alpha-1,2-mannosyltransferase</fullName>
    </recommendedName>
</protein>
<sequence length="320" mass="36601">MSKFKVKLQVLVLVAIVTFIFIEEVAFSLNDSYDTRMDVIRSHAAHFTHTDKDSGYQEFWQSVFDLYNENRISEDERSWIQLKPGLTRNFGKNRESLLKRCTIKNEHLKVIQQKHSNIVENLPNELAPSTYKKGSRGIVMIGGGFFSWLSMLTIVQLRELGSELPIELVLPNQSDCNENLCEVELPKYNAKCMIISDVLGLNETALNLQKYQYKGIALLANSFQHVFLLDSDNFPVTNIDKYFDSPVYKDHNMVLWPDYWNRSIFPLYYDIAKIPINVNKQARVGTLPLIDPIDLTEGEAKAATFHDLEGAIPDLSTESG</sequence>
<dbReference type="PANTHER" id="PTHR31646">
    <property type="entry name" value="ALPHA-1,2-MANNOSYLTRANSFERASE MNN2"/>
    <property type="match status" value="1"/>
</dbReference>
<dbReference type="Pfam" id="PF11051">
    <property type="entry name" value="Mannosyl_trans3"/>
    <property type="match status" value="1"/>
</dbReference>
<evidence type="ECO:0000256" key="8">
    <source>
        <dbReference type="ARBA" id="ARBA00023034"/>
    </source>
</evidence>
<dbReference type="UniPathway" id="UPA00378"/>
<dbReference type="GO" id="GO:0000139">
    <property type="term" value="C:Golgi membrane"/>
    <property type="evidence" value="ECO:0007669"/>
    <property type="project" value="UniProtKB-SubCell"/>
</dbReference>
<comment type="similarity">
    <text evidence="3">Belongs to the MNN1/MNT family.</text>
</comment>
<comment type="subcellular location">
    <subcellularLocation>
        <location evidence="1">Golgi apparatus membrane</location>
        <topology evidence="1">Single-pass type II membrane protein</topology>
    </subcellularLocation>
</comment>
<evidence type="ECO:0000313" key="10">
    <source>
        <dbReference type="EMBL" id="KAG7664062.1"/>
    </source>
</evidence>
<name>A0A8J5QJ80_9ASCO</name>
<evidence type="ECO:0000256" key="6">
    <source>
        <dbReference type="ARBA" id="ARBA00022968"/>
    </source>
</evidence>
<dbReference type="PANTHER" id="PTHR31646:SF1">
    <property type="entry name" value="ALPHA-1,2-MANNOSYLTRANSFERASE MNN2"/>
    <property type="match status" value="1"/>
</dbReference>
<keyword evidence="11" id="KW-1185">Reference proteome</keyword>
<evidence type="ECO:0000256" key="1">
    <source>
        <dbReference type="ARBA" id="ARBA00004323"/>
    </source>
</evidence>
<keyword evidence="5" id="KW-0812">Transmembrane</keyword>
<evidence type="ECO:0000256" key="2">
    <source>
        <dbReference type="ARBA" id="ARBA00004922"/>
    </source>
</evidence>
<comment type="pathway">
    <text evidence="2">Protein modification; protein glycosylation.</text>
</comment>
<keyword evidence="9" id="KW-0472">Membrane</keyword>
<dbReference type="OrthoDB" id="430354at2759"/>
<evidence type="ECO:0000256" key="4">
    <source>
        <dbReference type="ARBA" id="ARBA00022679"/>
    </source>
</evidence>
<evidence type="ECO:0000313" key="11">
    <source>
        <dbReference type="Proteomes" id="UP000694255"/>
    </source>
</evidence>
<accession>A0A8J5QJ80</accession>
<feature type="non-terminal residue" evidence="10">
    <location>
        <position position="320"/>
    </location>
</feature>